<reference evidence="2 3" key="1">
    <citation type="submission" date="2023-04" db="EMBL/GenBank/DDBJ databases">
        <title>Streptomyces chengmaiensis sp. nov. isolated from the stem of mangrove plant in Hainan.</title>
        <authorList>
            <person name="Huang X."/>
            <person name="Zhou S."/>
            <person name="Chu X."/>
            <person name="Xie Y."/>
            <person name="Lin Y."/>
        </authorList>
    </citation>
    <scope>NUCLEOTIDE SEQUENCE [LARGE SCALE GENOMIC DNA]</scope>
    <source>
        <strain evidence="2 3">HNM0663</strain>
    </source>
</reference>
<sequence length="104" mass="11556">MRDAIARTLSWVLSVLAPCRPGRHSAAHFAAQTPEPEPVSPWGRPWTGPSSAQVRAIFRDEQTRELPALQRERLWATQFAALGVDYDFPTMDLGSVVTREKVAA</sequence>
<evidence type="ECO:0000256" key="1">
    <source>
        <dbReference type="SAM" id="MobiDB-lite"/>
    </source>
</evidence>
<protein>
    <submittedName>
        <fullName evidence="2">Uncharacterized protein</fullName>
    </submittedName>
</protein>
<gene>
    <name evidence="2" type="ORF">QCN29_32265</name>
</gene>
<name>A0ABT6HXD3_9ACTN</name>
<organism evidence="2 3">
    <name type="scientific">Streptomyces chengmaiensis</name>
    <dbReference type="NCBI Taxonomy" id="3040919"/>
    <lineage>
        <taxon>Bacteria</taxon>
        <taxon>Bacillati</taxon>
        <taxon>Actinomycetota</taxon>
        <taxon>Actinomycetes</taxon>
        <taxon>Kitasatosporales</taxon>
        <taxon>Streptomycetaceae</taxon>
        <taxon>Streptomyces</taxon>
    </lineage>
</organism>
<feature type="region of interest" description="Disordered" evidence="1">
    <location>
        <begin position="27"/>
        <end position="46"/>
    </location>
</feature>
<accession>A0ABT6HXD3</accession>
<evidence type="ECO:0000313" key="3">
    <source>
        <dbReference type="Proteomes" id="UP001223144"/>
    </source>
</evidence>
<dbReference type="EMBL" id="JARWBG010000064">
    <property type="protein sequence ID" value="MDH2393359.1"/>
    <property type="molecule type" value="Genomic_DNA"/>
</dbReference>
<comment type="caution">
    <text evidence="2">The sequence shown here is derived from an EMBL/GenBank/DDBJ whole genome shotgun (WGS) entry which is preliminary data.</text>
</comment>
<dbReference type="RefSeq" id="WP_123188600.1">
    <property type="nucleotide sequence ID" value="NZ_JARWBG010000064.1"/>
</dbReference>
<evidence type="ECO:0000313" key="2">
    <source>
        <dbReference type="EMBL" id="MDH2393359.1"/>
    </source>
</evidence>
<proteinExistence type="predicted"/>
<dbReference type="Proteomes" id="UP001223144">
    <property type="component" value="Unassembled WGS sequence"/>
</dbReference>
<keyword evidence="3" id="KW-1185">Reference proteome</keyword>